<comment type="caution">
    <text evidence="7">The sequence shown here is derived from an EMBL/GenBank/DDBJ whole genome shotgun (WGS) entry which is preliminary data.</text>
</comment>
<dbReference type="PANTHER" id="PTHR30250:SF11">
    <property type="entry name" value="O-ANTIGEN TRANSPORTER-RELATED"/>
    <property type="match status" value="1"/>
</dbReference>
<dbReference type="CDD" id="cd13128">
    <property type="entry name" value="MATE_Wzx_like"/>
    <property type="match status" value="1"/>
</dbReference>
<evidence type="ECO:0000256" key="6">
    <source>
        <dbReference type="SAM" id="Phobius"/>
    </source>
</evidence>
<evidence type="ECO:0000313" key="7">
    <source>
        <dbReference type="EMBL" id="KKP70324.1"/>
    </source>
</evidence>
<feature type="transmembrane region" description="Helical" evidence="6">
    <location>
        <begin position="418"/>
        <end position="435"/>
    </location>
</feature>
<organism evidence="7 8">
    <name type="scientific">candidate division CPR3 bacterium GW2011_GWF2_35_18</name>
    <dbReference type="NCBI Taxonomy" id="1618350"/>
    <lineage>
        <taxon>Bacteria</taxon>
        <taxon>Bacteria division CPR3</taxon>
    </lineage>
</organism>
<feature type="transmembrane region" description="Helical" evidence="6">
    <location>
        <begin position="441"/>
        <end position="460"/>
    </location>
</feature>
<dbReference type="AlphaFoldDB" id="A0A0G0BLE7"/>
<feature type="transmembrane region" description="Helical" evidence="6">
    <location>
        <begin position="388"/>
        <end position="406"/>
    </location>
</feature>
<feature type="transmembrane region" description="Helical" evidence="6">
    <location>
        <begin position="86"/>
        <end position="109"/>
    </location>
</feature>
<proteinExistence type="predicted"/>
<dbReference type="GO" id="GO:0005886">
    <property type="term" value="C:plasma membrane"/>
    <property type="evidence" value="ECO:0007669"/>
    <property type="project" value="UniProtKB-SubCell"/>
</dbReference>
<feature type="transmembrane region" description="Helical" evidence="6">
    <location>
        <begin position="236"/>
        <end position="254"/>
    </location>
</feature>
<feature type="transmembrane region" description="Helical" evidence="6">
    <location>
        <begin position="358"/>
        <end position="382"/>
    </location>
</feature>
<feature type="transmembrane region" description="Helical" evidence="6">
    <location>
        <begin position="293"/>
        <end position="312"/>
    </location>
</feature>
<feature type="transmembrane region" description="Helical" evidence="6">
    <location>
        <begin position="324"/>
        <end position="346"/>
    </location>
</feature>
<keyword evidence="2" id="KW-1003">Cell membrane</keyword>
<dbReference type="Proteomes" id="UP000034581">
    <property type="component" value="Unassembled WGS sequence"/>
</dbReference>
<dbReference type="PANTHER" id="PTHR30250">
    <property type="entry name" value="PST FAMILY PREDICTED COLANIC ACID TRANSPORTER"/>
    <property type="match status" value="1"/>
</dbReference>
<feature type="transmembrane region" description="Helical" evidence="6">
    <location>
        <begin position="44"/>
        <end position="65"/>
    </location>
</feature>
<feature type="transmembrane region" description="Helical" evidence="6">
    <location>
        <begin position="12"/>
        <end position="32"/>
    </location>
</feature>
<dbReference type="Pfam" id="PF01943">
    <property type="entry name" value="Polysacc_synt"/>
    <property type="match status" value="1"/>
</dbReference>
<sequence length="487" mass="54938">MSVSKRVFNNSTILLLTNVIGKVALALVGIIIARKLGSGELGKLAYAASVIAILDSISTFGLNIFTIRQIPKIEIDKVNNYQSQIFTLRFLVNFIFTLLFFLYTQIFILDGTIRVLFNVLNFASLINVYSSHWIILYRVKENMKYEGILRIFDSVFYGLIGIVLVLNGFGVTYLVYTMFGISIIKALFCHFTLRKETNYSIRFVFGRVDWINIMRGTFPFALMTIIGIIYYRVDTIFIEIFLGLSFVGFYSASYKIMETFKIIPEILSTTVFPTLSQNLYKNSPLVLKSTNQLLKWLNVFAFPLAVGGTLLADKGILFLYGDQFAPAIVVMQILIWALIPLFNSAITSAIINASKTPVINLYLAIANLVINVSLNLILIPVIGIKGAAIATVANESVGFILGYLYINHSIFRLDISKEVLKIIFASSMMGLLIIFTGRNLILIPAYIIVYFIIVFIIKLFNPEDWLILKKITPNFIRNRLIPLKEGL</sequence>
<dbReference type="InterPro" id="IPR050833">
    <property type="entry name" value="Poly_Biosynth_Transport"/>
</dbReference>
<evidence type="ECO:0000313" key="8">
    <source>
        <dbReference type="Proteomes" id="UP000034581"/>
    </source>
</evidence>
<dbReference type="InterPro" id="IPR002797">
    <property type="entry name" value="Polysacc_synth"/>
</dbReference>
<name>A0A0G0BLE7_UNCC3</name>
<dbReference type="STRING" id="1618350.UR67_C0001G0233"/>
<feature type="transmembrane region" description="Helical" evidence="6">
    <location>
        <begin position="213"/>
        <end position="230"/>
    </location>
</feature>
<keyword evidence="3 6" id="KW-0812">Transmembrane</keyword>
<dbReference type="EMBL" id="LBQB01000001">
    <property type="protein sequence ID" value="KKP70324.1"/>
    <property type="molecule type" value="Genomic_DNA"/>
</dbReference>
<feature type="transmembrane region" description="Helical" evidence="6">
    <location>
        <begin position="115"/>
        <end position="136"/>
    </location>
</feature>
<comment type="subcellular location">
    <subcellularLocation>
        <location evidence="1">Cell membrane</location>
        <topology evidence="1">Multi-pass membrane protein</topology>
    </subcellularLocation>
</comment>
<feature type="transmembrane region" description="Helical" evidence="6">
    <location>
        <begin position="173"/>
        <end position="193"/>
    </location>
</feature>
<gene>
    <name evidence="7" type="ORF">UR67_C0001G0233</name>
</gene>
<protein>
    <submittedName>
        <fullName evidence="7">Polysaccharide biosynthesis protein</fullName>
    </submittedName>
</protein>
<reference evidence="7 8" key="1">
    <citation type="journal article" date="2015" name="Nature">
        <title>rRNA introns, odd ribosomes, and small enigmatic genomes across a large radiation of phyla.</title>
        <authorList>
            <person name="Brown C.T."/>
            <person name="Hug L.A."/>
            <person name="Thomas B.C."/>
            <person name="Sharon I."/>
            <person name="Castelle C.J."/>
            <person name="Singh A."/>
            <person name="Wilkins M.J."/>
            <person name="Williams K.H."/>
            <person name="Banfield J.F."/>
        </authorList>
    </citation>
    <scope>NUCLEOTIDE SEQUENCE [LARGE SCALE GENOMIC DNA]</scope>
</reference>
<evidence type="ECO:0000256" key="2">
    <source>
        <dbReference type="ARBA" id="ARBA00022475"/>
    </source>
</evidence>
<feature type="transmembrane region" description="Helical" evidence="6">
    <location>
        <begin position="148"/>
        <end position="167"/>
    </location>
</feature>
<evidence type="ECO:0000256" key="3">
    <source>
        <dbReference type="ARBA" id="ARBA00022692"/>
    </source>
</evidence>
<evidence type="ECO:0000256" key="5">
    <source>
        <dbReference type="ARBA" id="ARBA00023136"/>
    </source>
</evidence>
<evidence type="ECO:0000256" key="1">
    <source>
        <dbReference type="ARBA" id="ARBA00004651"/>
    </source>
</evidence>
<evidence type="ECO:0000256" key="4">
    <source>
        <dbReference type="ARBA" id="ARBA00022989"/>
    </source>
</evidence>
<accession>A0A0G0BLE7</accession>
<keyword evidence="5 6" id="KW-0472">Membrane</keyword>
<keyword evidence="4 6" id="KW-1133">Transmembrane helix</keyword>